<dbReference type="SMART" id="SM00388">
    <property type="entry name" value="HisKA"/>
    <property type="match status" value="1"/>
</dbReference>
<protein>
    <recommendedName>
        <fullName evidence="3">histidine kinase</fullName>
        <ecNumber evidence="3">2.7.13.3</ecNumber>
    </recommendedName>
</protein>
<dbReference type="InterPro" id="IPR036890">
    <property type="entry name" value="HATPase_C_sf"/>
</dbReference>
<keyword evidence="6" id="KW-0808">Transferase</keyword>
<dbReference type="InterPro" id="IPR050980">
    <property type="entry name" value="2C_sensor_his_kinase"/>
</dbReference>
<keyword evidence="4" id="KW-1003">Cell membrane</keyword>
<dbReference type="SUPFAM" id="SSF47384">
    <property type="entry name" value="Homodimeric domain of signal transducing histidine kinase"/>
    <property type="match status" value="1"/>
</dbReference>
<evidence type="ECO:0000256" key="5">
    <source>
        <dbReference type="ARBA" id="ARBA00022553"/>
    </source>
</evidence>
<dbReference type="Gene3D" id="1.10.287.130">
    <property type="match status" value="1"/>
</dbReference>
<evidence type="ECO:0000256" key="9">
    <source>
        <dbReference type="SAM" id="Phobius"/>
    </source>
</evidence>
<dbReference type="SMART" id="SM00387">
    <property type="entry name" value="HATPase_c"/>
    <property type="match status" value="1"/>
</dbReference>
<keyword evidence="5" id="KW-0597">Phosphoprotein</keyword>
<evidence type="ECO:0000259" key="10">
    <source>
        <dbReference type="PROSITE" id="PS50109"/>
    </source>
</evidence>
<evidence type="ECO:0000256" key="6">
    <source>
        <dbReference type="ARBA" id="ARBA00022679"/>
    </source>
</evidence>
<dbReference type="Pfam" id="PF00512">
    <property type="entry name" value="HisKA"/>
    <property type="match status" value="1"/>
</dbReference>
<dbReference type="GO" id="GO:0005886">
    <property type="term" value="C:plasma membrane"/>
    <property type="evidence" value="ECO:0007669"/>
    <property type="project" value="UniProtKB-SubCell"/>
</dbReference>
<comment type="catalytic activity">
    <reaction evidence="1">
        <text>ATP + protein L-histidine = ADP + protein N-phospho-L-histidine.</text>
        <dbReference type="EC" id="2.7.13.3"/>
    </reaction>
</comment>
<keyword evidence="12" id="KW-1185">Reference proteome</keyword>
<dbReference type="PROSITE" id="PS50109">
    <property type="entry name" value="HIS_KIN"/>
    <property type="match status" value="1"/>
</dbReference>
<evidence type="ECO:0000256" key="1">
    <source>
        <dbReference type="ARBA" id="ARBA00000085"/>
    </source>
</evidence>
<keyword evidence="8" id="KW-0902">Two-component regulatory system</keyword>
<gene>
    <name evidence="11" type="ORF">DWB68_08200</name>
</gene>
<evidence type="ECO:0000313" key="11">
    <source>
        <dbReference type="EMBL" id="RII42205.1"/>
    </source>
</evidence>
<dbReference type="Gene3D" id="3.30.565.10">
    <property type="entry name" value="Histidine kinase-like ATPase, C-terminal domain"/>
    <property type="match status" value="1"/>
</dbReference>
<dbReference type="InterPro" id="IPR005467">
    <property type="entry name" value="His_kinase_dom"/>
</dbReference>
<dbReference type="PANTHER" id="PTHR44936">
    <property type="entry name" value="SENSOR PROTEIN CREC"/>
    <property type="match status" value="1"/>
</dbReference>
<dbReference type="InterPro" id="IPR036097">
    <property type="entry name" value="HisK_dim/P_sf"/>
</dbReference>
<dbReference type="InterPro" id="IPR003594">
    <property type="entry name" value="HATPase_dom"/>
</dbReference>
<keyword evidence="9" id="KW-0472">Membrane</keyword>
<feature type="domain" description="Histidine kinase" evidence="10">
    <location>
        <begin position="242"/>
        <end position="437"/>
    </location>
</feature>
<keyword evidence="9" id="KW-1133">Transmembrane helix</keyword>
<evidence type="ECO:0000256" key="2">
    <source>
        <dbReference type="ARBA" id="ARBA00004651"/>
    </source>
</evidence>
<dbReference type="InterPro" id="IPR003661">
    <property type="entry name" value="HisK_dim/P_dom"/>
</dbReference>
<keyword evidence="9" id="KW-0812">Transmembrane</keyword>
<dbReference type="Gene3D" id="6.10.340.10">
    <property type="match status" value="1"/>
</dbReference>
<evidence type="ECO:0000256" key="8">
    <source>
        <dbReference type="ARBA" id="ARBA00023012"/>
    </source>
</evidence>
<reference evidence="11 12" key="1">
    <citation type="submission" date="2018-07" db="EMBL/GenBank/DDBJ databases">
        <title>Arthrobacter sp. nov., isolated from raw cow's milk with high bacterial count.</title>
        <authorList>
            <person name="Hahne J."/>
            <person name="Isele D."/>
            <person name="Lipski A."/>
        </authorList>
    </citation>
    <scope>NUCLEOTIDE SEQUENCE [LARGE SCALE GENOMIC DNA]</scope>
    <source>
        <strain evidence="11 12">JZ R-35</strain>
    </source>
</reference>
<dbReference type="PANTHER" id="PTHR44936:SF9">
    <property type="entry name" value="SENSOR PROTEIN CREC"/>
    <property type="match status" value="1"/>
</dbReference>
<evidence type="ECO:0000313" key="12">
    <source>
        <dbReference type="Proteomes" id="UP000265419"/>
    </source>
</evidence>
<organism evidence="11 12">
    <name type="scientific">Galactobacter valiniphilus</name>
    <dbReference type="NCBI Taxonomy" id="2676122"/>
    <lineage>
        <taxon>Bacteria</taxon>
        <taxon>Bacillati</taxon>
        <taxon>Actinomycetota</taxon>
        <taxon>Actinomycetes</taxon>
        <taxon>Micrococcales</taxon>
        <taxon>Micrococcaceae</taxon>
        <taxon>Galactobacter</taxon>
    </lineage>
</organism>
<keyword evidence="7 11" id="KW-0418">Kinase</keyword>
<evidence type="ECO:0000256" key="3">
    <source>
        <dbReference type="ARBA" id="ARBA00012438"/>
    </source>
</evidence>
<dbReference type="EC" id="2.7.13.3" evidence="3"/>
<comment type="caution">
    <text evidence="11">The sequence shown here is derived from an EMBL/GenBank/DDBJ whole genome shotgun (WGS) entry which is preliminary data.</text>
</comment>
<evidence type="ECO:0000256" key="7">
    <source>
        <dbReference type="ARBA" id="ARBA00022777"/>
    </source>
</evidence>
<dbReference type="SUPFAM" id="SSF55874">
    <property type="entry name" value="ATPase domain of HSP90 chaperone/DNA topoisomerase II/histidine kinase"/>
    <property type="match status" value="1"/>
</dbReference>
<dbReference type="AlphaFoldDB" id="A0A399J9G5"/>
<dbReference type="GO" id="GO:0000155">
    <property type="term" value="F:phosphorelay sensor kinase activity"/>
    <property type="evidence" value="ECO:0007669"/>
    <property type="project" value="InterPro"/>
</dbReference>
<proteinExistence type="predicted"/>
<accession>A0A399J9G5</accession>
<dbReference type="Pfam" id="PF02518">
    <property type="entry name" value="HATPase_c"/>
    <property type="match status" value="1"/>
</dbReference>
<evidence type="ECO:0000256" key="4">
    <source>
        <dbReference type="ARBA" id="ARBA00022475"/>
    </source>
</evidence>
<feature type="transmembrane region" description="Helical" evidence="9">
    <location>
        <begin position="151"/>
        <end position="170"/>
    </location>
</feature>
<dbReference type="CDD" id="cd00082">
    <property type="entry name" value="HisKA"/>
    <property type="match status" value="1"/>
</dbReference>
<dbReference type="EMBL" id="QQXK01000014">
    <property type="protein sequence ID" value="RII42205.1"/>
    <property type="molecule type" value="Genomic_DNA"/>
</dbReference>
<sequence length="453" mass="47673">MTDSVLGAAHQRGEGSGSDGHRLRVRLVALTVLSVLVAVAFLGVLVHVLVAGAEDRRLRDAAVDQLNEALTVMSETGVNAFNSSIDDPGLPRDVADAARAGEVVTRRHSVQGHDVVTAASPISAAPNSTSVLSVNVSAEPSEELIRQLDRALLIAGAASTVVMTALAAFVTTRLTRRLARAASAARALPARIAEGGSVPGIAEAIGAGRAKPDEVDRLVEAVDTMAGTLRARLETEQRFTADLAHELRTPLTGLVLAASLLDDERPAQLVRERTERLRVLVEDLLEVSRFEAGADTAELEPTDLLRAVRSSVHRAREEGVPWAETVTVEDRGGEWALLEQRRLDRIVSNLIKNAAAHGALPLHVWVEGTSVVVEDEGPGFPAEILAAGPSRFVTKGGGWGLGLTIARGQSRVQGARFELGTGAAGGARVRLRFAAADEPVRPEGPRAQAGSVA</sequence>
<feature type="transmembrane region" description="Helical" evidence="9">
    <location>
        <begin position="27"/>
        <end position="50"/>
    </location>
</feature>
<dbReference type="RefSeq" id="WP_119424656.1">
    <property type="nucleotide sequence ID" value="NZ_QQXK01000014.1"/>
</dbReference>
<comment type="subcellular location">
    <subcellularLocation>
        <location evidence="2">Cell membrane</location>
        <topology evidence="2">Multi-pass membrane protein</topology>
    </subcellularLocation>
</comment>
<dbReference type="Proteomes" id="UP000265419">
    <property type="component" value="Unassembled WGS sequence"/>
</dbReference>
<name>A0A399J9G5_9MICC</name>